<evidence type="ECO:0000256" key="5">
    <source>
        <dbReference type="ARBA" id="ARBA00022692"/>
    </source>
</evidence>
<reference evidence="10 11" key="1">
    <citation type="journal article" date="2020" name="ISME J.">
        <title>Uncovering the hidden diversity of litter-decomposition mechanisms in mushroom-forming fungi.</title>
        <authorList>
            <person name="Floudas D."/>
            <person name="Bentzer J."/>
            <person name="Ahren D."/>
            <person name="Johansson T."/>
            <person name="Persson P."/>
            <person name="Tunlid A."/>
        </authorList>
    </citation>
    <scope>NUCLEOTIDE SEQUENCE [LARGE SCALE GENOMIC DNA]</scope>
    <source>
        <strain evidence="10 11">CBS 291.85</strain>
    </source>
</reference>
<dbReference type="EMBL" id="JAACJM010000015">
    <property type="protein sequence ID" value="KAF5368438.1"/>
    <property type="molecule type" value="Genomic_DNA"/>
</dbReference>
<feature type="transmembrane region" description="Helical" evidence="8">
    <location>
        <begin position="102"/>
        <end position="119"/>
    </location>
</feature>
<feature type="transmembrane region" description="Helical" evidence="8">
    <location>
        <begin position="77"/>
        <end position="96"/>
    </location>
</feature>
<comment type="caution">
    <text evidence="10">The sequence shown here is derived from an EMBL/GenBank/DDBJ whole genome shotgun (WGS) entry which is preliminary data.</text>
</comment>
<evidence type="ECO:0000256" key="3">
    <source>
        <dbReference type="ARBA" id="ARBA00005467"/>
    </source>
</evidence>
<keyword evidence="11" id="KW-1185">Reference proteome</keyword>
<proteinExistence type="inferred from homology"/>
<keyword evidence="5 8" id="KW-0812">Transmembrane</keyword>
<evidence type="ECO:0000256" key="1">
    <source>
        <dbReference type="ARBA" id="ARBA00003246"/>
    </source>
</evidence>
<evidence type="ECO:0000256" key="6">
    <source>
        <dbReference type="ARBA" id="ARBA00022989"/>
    </source>
</evidence>
<comment type="function">
    <text evidence="1 8">Golgi membrane protein involved in vesicular trafficking.</text>
</comment>
<protein>
    <recommendedName>
        <fullName evidence="4 8">Golgi apparatus membrane protein TVP23</fullName>
    </recommendedName>
</protein>
<dbReference type="InterPro" id="IPR008564">
    <property type="entry name" value="TVP23-like"/>
</dbReference>
<keyword evidence="7 8" id="KW-0472">Membrane</keyword>
<evidence type="ECO:0000256" key="4">
    <source>
        <dbReference type="ARBA" id="ARBA00013603"/>
    </source>
</evidence>
<gene>
    <name evidence="10" type="ORF">D9758_002401</name>
</gene>
<dbReference type="GO" id="GO:0009306">
    <property type="term" value="P:protein secretion"/>
    <property type="evidence" value="ECO:0007669"/>
    <property type="project" value="TreeGrafter"/>
</dbReference>
<dbReference type="OrthoDB" id="2151161at2759"/>
<keyword evidence="6 8" id="KW-1133">Transmembrane helix</keyword>
<evidence type="ECO:0000313" key="10">
    <source>
        <dbReference type="EMBL" id="KAF5368438.1"/>
    </source>
</evidence>
<evidence type="ECO:0000256" key="8">
    <source>
        <dbReference type="RuleBase" id="RU361206"/>
    </source>
</evidence>
<comment type="similarity">
    <text evidence="3 8">Belongs to the TVP23 family.</text>
</comment>
<dbReference type="Proteomes" id="UP000559256">
    <property type="component" value="Unassembled WGS sequence"/>
</dbReference>
<sequence length="257" mass="28052">MSVSTPLLDNTIEPDDPSIELSGNIRSANPNSASTRQPVVLTPTNRATQSSNTGLASTQSDAESGIAGIFRQSAHPVALFFLYLFKIAAIGVYVVSGFFTDSYVLFSVIVVVLLAADFWNCRVIHQYISAPVDSFAEIFAECFRKNLGRIEVLESSALTMTERATGYLKVETLQDLQIQSTPDRPLRVPSPLGNPTDRVATATWPCVRVTLPPSAPHRLSLPPLPLSSSQGLLTRNRTTFRPTLISHIETDLSRSYS</sequence>
<dbReference type="Pfam" id="PF05832">
    <property type="entry name" value="DUF846"/>
    <property type="match status" value="1"/>
</dbReference>
<dbReference type="PANTHER" id="PTHR13019:SF7">
    <property type="entry name" value="GOLGI APPARATUS MEMBRANE PROTEIN TVP23"/>
    <property type="match status" value="1"/>
</dbReference>
<name>A0A8H5LT16_9AGAR</name>
<dbReference type="GO" id="GO:0016192">
    <property type="term" value="P:vesicle-mediated transport"/>
    <property type="evidence" value="ECO:0007669"/>
    <property type="project" value="TreeGrafter"/>
</dbReference>
<accession>A0A8H5LT16</accession>
<evidence type="ECO:0000313" key="11">
    <source>
        <dbReference type="Proteomes" id="UP000559256"/>
    </source>
</evidence>
<keyword evidence="8" id="KW-0333">Golgi apparatus</keyword>
<feature type="region of interest" description="Disordered" evidence="9">
    <location>
        <begin position="1"/>
        <end position="38"/>
    </location>
</feature>
<evidence type="ECO:0000256" key="2">
    <source>
        <dbReference type="ARBA" id="ARBA00004653"/>
    </source>
</evidence>
<comment type="subcellular location">
    <subcellularLocation>
        <location evidence="2 8">Golgi apparatus membrane</location>
        <topology evidence="2 8">Multi-pass membrane protein</topology>
    </subcellularLocation>
</comment>
<organism evidence="10 11">
    <name type="scientific">Tetrapyrgos nigripes</name>
    <dbReference type="NCBI Taxonomy" id="182062"/>
    <lineage>
        <taxon>Eukaryota</taxon>
        <taxon>Fungi</taxon>
        <taxon>Dikarya</taxon>
        <taxon>Basidiomycota</taxon>
        <taxon>Agaricomycotina</taxon>
        <taxon>Agaricomycetes</taxon>
        <taxon>Agaricomycetidae</taxon>
        <taxon>Agaricales</taxon>
        <taxon>Marasmiineae</taxon>
        <taxon>Marasmiaceae</taxon>
        <taxon>Tetrapyrgos</taxon>
    </lineage>
</organism>
<evidence type="ECO:0000256" key="7">
    <source>
        <dbReference type="ARBA" id="ARBA00023136"/>
    </source>
</evidence>
<dbReference type="AlphaFoldDB" id="A0A8H5LT16"/>
<dbReference type="PANTHER" id="PTHR13019">
    <property type="entry name" value="GOLGI APPARATUS MEMBRANE PROTEIN TVP23"/>
    <property type="match status" value="1"/>
</dbReference>
<feature type="compositionally biased region" description="Polar residues" evidence="9">
    <location>
        <begin position="24"/>
        <end position="38"/>
    </location>
</feature>
<evidence type="ECO:0000256" key="9">
    <source>
        <dbReference type="SAM" id="MobiDB-lite"/>
    </source>
</evidence>
<dbReference type="GO" id="GO:0000139">
    <property type="term" value="C:Golgi membrane"/>
    <property type="evidence" value="ECO:0007669"/>
    <property type="project" value="UniProtKB-SubCell"/>
</dbReference>